<dbReference type="EMBL" id="JASCZI010031619">
    <property type="protein sequence ID" value="MED6127136.1"/>
    <property type="molecule type" value="Genomic_DNA"/>
</dbReference>
<reference evidence="2 3" key="1">
    <citation type="journal article" date="2023" name="Plants (Basel)">
        <title>Bridging the Gap: Combining Genomics and Transcriptomics Approaches to Understand Stylosanthes scabra, an Orphan Legume from the Brazilian Caatinga.</title>
        <authorList>
            <person name="Ferreira-Neto J.R.C."/>
            <person name="da Silva M.D."/>
            <person name="Binneck E."/>
            <person name="de Melo N.F."/>
            <person name="da Silva R.H."/>
            <person name="de Melo A.L.T.M."/>
            <person name="Pandolfi V."/>
            <person name="Bustamante F.O."/>
            <person name="Brasileiro-Vidal A.C."/>
            <person name="Benko-Iseppon A.M."/>
        </authorList>
    </citation>
    <scope>NUCLEOTIDE SEQUENCE [LARGE SCALE GENOMIC DNA]</scope>
    <source>
        <tissue evidence="2">Leaves</tissue>
    </source>
</reference>
<evidence type="ECO:0000313" key="2">
    <source>
        <dbReference type="EMBL" id="MED6127136.1"/>
    </source>
</evidence>
<organism evidence="2 3">
    <name type="scientific">Stylosanthes scabra</name>
    <dbReference type="NCBI Taxonomy" id="79078"/>
    <lineage>
        <taxon>Eukaryota</taxon>
        <taxon>Viridiplantae</taxon>
        <taxon>Streptophyta</taxon>
        <taxon>Embryophyta</taxon>
        <taxon>Tracheophyta</taxon>
        <taxon>Spermatophyta</taxon>
        <taxon>Magnoliopsida</taxon>
        <taxon>eudicotyledons</taxon>
        <taxon>Gunneridae</taxon>
        <taxon>Pentapetalae</taxon>
        <taxon>rosids</taxon>
        <taxon>fabids</taxon>
        <taxon>Fabales</taxon>
        <taxon>Fabaceae</taxon>
        <taxon>Papilionoideae</taxon>
        <taxon>50 kb inversion clade</taxon>
        <taxon>dalbergioids sensu lato</taxon>
        <taxon>Dalbergieae</taxon>
        <taxon>Pterocarpus clade</taxon>
        <taxon>Stylosanthes</taxon>
    </lineage>
</organism>
<comment type="caution">
    <text evidence="2">The sequence shown here is derived from an EMBL/GenBank/DDBJ whole genome shotgun (WGS) entry which is preliminary data.</text>
</comment>
<evidence type="ECO:0000256" key="1">
    <source>
        <dbReference type="SAM" id="MobiDB-lite"/>
    </source>
</evidence>
<name>A0ABU6RSN2_9FABA</name>
<protein>
    <submittedName>
        <fullName evidence="2">Uncharacterized protein</fullName>
    </submittedName>
</protein>
<proteinExistence type="predicted"/>
<gene>
    <name evidence="2" type="ORF">PIB30_085208</name>
</gene>
<keyword evidence="3" id="KW-1185">Reference proteome</keyword>
<dbReference type="Proteomes" id="UP001341840">
    <property type="component" value="Unassembled WGS sequence"/>
</dbReference>
<accession>A0ABU6RSN2</accession>
<sequence length="124" mass="13559">MDIRGYPPNLRGFINETRDRDGAGTWGNFINGDGGGSSDTCPHGYPLSSLVGEGRCLTERSSGGSKVDGKIEDITKVNSLRGENDSKESCEEDSLAEASEAKKWDKDEEESLKPWNQRMSRTGE</sequence>
<feature type="non-terminal residue" evidence="2">
    <location>
        <position position="124"/>
    </location>
</feature>
<feature type="region of interest" description="Disordered" evidence="1">
    <location>
        <begin position="82"/>
        <end position="124"/>
    </location>
</feature>
<evidence type="ECO:0000313" key="3">
    <source>
        <dbReference type="Proteomes" id="UP001341840"/>
    </source>
</evidence>